<sequence length="39" mass="4297">MTELLGRVFRTHHGWVFEDGSTTKAEPLGLRPLDMGVAA</sequence>
<evidence type="ECO:0000313" key="2">
    <source>
        <dbReference type="Proteomes" id="UP001240447"/>
    </source>
</evidence>
<proteinExistence type="predicted"/>
<keyword evidence="2" id="KW-1185">Reference proteome</keyword>
<dbReference type="EMBL" id="JAUSQM010000001">
    <property type="protein sequence ID" value="MDP9820498.1"/>
    <property type="molecule type" value="Genomic_DNA"/>
</dbReference>
<organism evidence="1 2">
    <name type="scientific">Nocardioides massiliensis</name>
    <dbReference type="NCBI Taxonomy" id="1325935"/>
    <lineage>
        <taxon>Bacteria</taxon>
        <taxon>Bacillati</taxon>
        <taxon>Actinomycetota</taxon>
        <taxon>Actinomycetes</taxon>
        <taxon>Propionibacteriales</taxon>
        <taxon>Nocardioidaceae</taxon>
        <taxon>Nocardioides</taxon>
    </lineage>
</organism>
<accession>A0ABT9NJA4</accession>
<name>A0ABT9NJA4_9ACTN</name>
<gene>
    <name evidence="1" type="ORF">J2S59_000307</name>
</gene>
<dbReference type="Proteomes" id="UP001240447">
    <property type="component" value="Unassembled WGS sequence"/>
</dbReference>
<reference evidence="1 2" key="1">
    <citation type="submission" date="2023-07" db="EMBL/GenBank/DDBJ databases">
        <title>Sequencing the genomes of 1000 actinobacteria strains.</title>
        <authorList>
            <person name="Klenk H.-P."/>
        </authorList>
    </citation>
    <scope>NUCLEOTIDE SEQUENCE [LARGE SCALE GENOMIC DNA]</scope>
    <source>
        <strain evidence="1 2">GD13</strain>
    </source>
</reference>
<protein>
    <submittedName>
        <fullName evidence="1">Uncharacterized protein</fullName>
    </submittedName>
</protein>
<comment type="caution">
    <text evidence="1">The sequence shown here is derived from an EMBL/GenBank/DDBJ whole genome shotgun (WGS) entry which is preliminary data.</text>
</comment>
<evidence type="ECO:0000313" key="1">
    <source>
        <dbReference type="EMBL" id="MDP9820498.1"/>
    </source>
</evidence>